<accession>A0A7C3KBJ6</accession>
<dbReference type="GO" id="GO:0046813">
    <property type="term" value="P:receptor-mediated virion attachment to host cell"/>
    <property type="evidence" value="ECO:0007669"/>
    <property type="project" value="TreeGrafter"/>
</dbReference>
<dbReference type="PANTHER" id="PTHR44858">
    <property type="entry name" value="TETRATRICOPEPTIDE REPEAT PROTEIN 6"/>
    <property type="match status" value="1"/>
</dbReference>
<feature type="repeat" description="TPR" evidence="3">
    <location>
        <begin position="147"/>
        <end position="180"/>
    </location>
</feature>
<dbReference type="Pfam" id="PF13414">
    <property type="entry name" value="TPR_11"/>
    <property type="match status" value="1"/>
</dbReference>
<reference evidence="5" key="1">
    <citation type="journal article" date="2020" name="mSystems">
        <title>Genome- and Community-Level Interaction Insights into Carbon Utilization and Element Cycling Functions of Hydrothermarchaeota in Hydrothermal Sediment.</title>
        <authorList>
            <person name="Zhou Z."/>
            <person name="Liu Y."/>
            <person name="Xu W."/>
            <person name="Pan J."/>
            <person name="Luo Z.H."/>
            <person name="Li M."/>
        </authorList>
    </citation>
    <scope>NUCLEOTIDE SEQUENCE [LARGE SCALE GENOMIC DNA]</scope>
    <source>
        <strain evidence="5">SpSt-418</strain>
    </source>
</reference>
<comment type="caution">
    <text evidence="5">The sequence shown here is derived from an EMBL/GenBank/DDBJ whole genome shotgun (WGS) entry which is preliminary data.</text>
</comment>
<dbReference type="InterPro" id="IPR019734">
    <property type="entry name" value="TPR_rpt"/>
</dbReference>
<protein>
    <submittedName>
        <fullName evidence="5">Tetratricopeptide repeat protein</fullName>
    </submittedName>
</protein>
<dbReference type="PROSITE" id="PS50293">
    <property type="entry name" value="TPR_REGION"/>
    <property type="match status" value="1"/>
</dbReference>
<dbReference type="Pfam" id="PF00515">
    <property type="entry name" value="TPR_1"/>
    <property type="match status" value="1"/>
</dbReference>
<proteinExistence type="predicted"/>
<dbReference type="InterPro" id="IPR011990">
    <property type="entry name" value="TPR-like_helical_dom_sf"/>
</dbReference>
<feature type="repeat" description="TPR" evidence="3">
    <location>
        <begin position="79"/>
        <end position="112"/>
    </location>
</feature>
<keyword evidence="2 3" id="KW-0802">TPR repeat</keyword>
<dbReference type="Pfam" id="PF13432">
    <property type="entry name" value="TPR_16"/>
    <property type="match status" value="1"/>
</dbReference>
<name>A0A7C3KBJ6_9CYAN</name>
<dbReference type="SUPFAM" id="SSF48452">
    <property type="entry name" value="TPR-like"/>
    <property type="match status" value="1"/>
</dbReference>
<dbReference type="Gene3D" id="1.25.40.10">
    <property type="entry name" value="Tetratricopeptide repeat domain"/>
    <property type="match status" value="2"/>
</dbReference>
<organism evidence="5">
    <name type="scientific">Oscillatoriales cyanobacterium SpSt-418</name>
    <dbReference type="NCBI Taxonomy" id="2282169"/>
    <lineage>
        <taxon>Bacteria</taxon>
        <taxon>Bacillati</taxon>
        <taxon>Cyanobacteriota</taxon>
        <taxon>Cyanophyceae</taxon>
        <taxon>Oscillatoriophycideae</taxon>
        <taxon>Oscillatoriales</taxon>
    </lineage>
</organism>
<dbReference type="GO" id="GO:0009279">
    <property type="term" value="C:cell outer membrane"/>
    <property type="evidence" value="ECO:0007669"/>
    <property type="project" value="TreeGrafter"/>
</dbReference>
<feature type="signal peptide" evidence="4">
    <location>
        <begin position="1"/>
        <end position="24"/>
    </location>
</feature>
<dbReference type="SMART" id="SM00028">
    <property type="entry name" value="TPR"/>
    <property type="match status" value="5"/>
</dbReference>
<evidence type="ECO:0000256" key="4">
    <source>
        <dbReference type="SAM" id="SignalP"/>
    </source>
</evidence>
<dbReference type="EMBL" id="DSRU01000042">
    <property type="protein sequence ID" value="HFM96746.1"/>
    <property type="molecule type" value="Genomic_DNA"/>
</dbReference>
<evidence type="ECO:0000256" key="3">
    <source>
        <dbReference type="PROSITE-ProRule" id="PRU00339"/>
    </source>
</evidence>
<feature type="repeat" description="TPR" evidence="3">
    <location>
        <begin position="113"/>
        <end position="146"/>
    </location>
</feature>
<dbReference type="PANTHER" id="PTHR44858:SF1">
    <property type="entry name" value="UDP-N-ACETYLGLUCOSAMINE--PEPTIDE N-ACETYLGLUCOSAMINYLTRANSFERASE SPINDLY-RELATED"/>
    <property type="match status" value="1"/>
</dbReference>
<feature type="chain" id="PRO_5027959855" evidence="4">
    <location>
        <begin position="25"/>
        <end position="275"/>
    </location>
</feature>
<dbReference type="AlphaFoldDB" id="A0A7C3KBJ6"/>
<dbReference type="PROSITE" id="PS50005">
    <property type="entry name" value="TPR"/>
    <property type="match status" value="3"/>
</dbReference>
<dbReference type="InterPro" id="IPR050498">
    <property type="entry name" value="Ycf3"/>
</dbReference>
<sequence>MIRLVATLLLICSTWLSGSTNSLADNPPTEVVPSAANLLNFVQEMGTIADQAFEATNKGDFAQAETLWTDLIEKFPQNPAIWSNRGNSRVSQNKLTDAIADYDQAIKLAPDAPDPYLNRGAALEGLGKYEEAIANYNHVLELDPKDPVAYGNRGNAESKLGQWEQAIEDFKTAADLAPQYVFARANYALALYQVGKTDDAIRNMRHLVRKYPTFADMRAALTAALWVEGNQGEAESQWVSTVGLDTRYKNIDWVENVRHWPPKMVAALRKFLELK</sequence>
<gene>
    <name evidence="5" type="ORF">ENR64_03080</name>
</gene>
<evidence type="ECO:0000313" key="5">
    <source>
        <dbReference type="EMBL" id="HFM96746.1"/>
    </source>
</evidence>
<keyword evidence="1" id="KW-0677">Repeat</keyword>
<evidence type="ECO:0000256" key="1">
    <source>
        <dbReference type="ARBA" id="ARBA00022737"/>
    </source>
</evidence>
<keyword evidence="4" id="KW-0732">Signal</keyword>
<evidence type="ECO:0000256" key="2">
    <source>
        <dbReference type="ARBA" id="ARBA00022803"/>
    </source>
</evidence>